<dbReference type="KEGG" id="tit:Thit_1874"/>
<dbReference type="EMBL" id="CP001936">
    <property type="protein sequence ID" value="ADD03116.1"/>
    <property type="molecule type" value="Genomic_DNA"/>
</dbReference>
<dbReference type="Proteomes" id="UP000001552">
    <property type="component" value="Chromosome"/>
</dbReference>
<dbReference type="InterPro" id="IPR032750">
    <property type="entry name" value="TnsD_C"/>
</dbReference>
<organism evidence="3 4">
    <name type="scientific">Thermoanaerobacter italicus (strain DSM 9252 / Ab9)</name>
    <dbReference type="NCBI Taxonomy" id="580331"/>
    <lineage>
        <taxon>Bacteria</taxon>
        <taxon>Bacillati</taxon>
        <taxon>Bacillota</taxon>
        <taxon>Clostridia</taxon>
        <taxon>Thermoanaerobacterales</taxon>
        <taxon>Thermoanaerobacteraceae</taxon>
        <taxon>Thermoanaerobacter</taxon>
    </lineage>
</organism>
<dbReference type="AlphaFoldDB" id="D3T4G4"/>
<feature type="domain" description="Transposon Tn7 transposition protein TnsD C-terminal" evidence="2">
    <location>
        <begin position="206"/>
        <end position="570"/>
    </location>
</feature>
<accession>D3T4G4</accession>
<sequence length="629" mass="73386">MIWMMPFFPTPYPDELLYSVLARYHLRSGNISFKATMEDAFGTKNATAAVELPSNINALISNLPLNTEYTADYLINNHTLFPFYTAFLPPKRSQWVRNNMMKRNGKGIYGKTGIMASSVVSNHYFRFCPLCNEDDKGRYGELYWHRIHQIPGVLVCPKHHVMLCDSKVPIKGYNKHQYVAASEENCIKSDKVVVYSDKTMLHLIELAKDVECLLNNQFERRPMEWFHEQYKAKLIEQDFATINGNVMQKKLTEEFVQFYGEEFLTLVQSSIEIGSDNSWLADMVRGRNSTSHPIRHLLLARFLGITISDLFYRQLTYKPFGDGPWPCLNPAAEHYLKPVVKQLKISYSNDTKRPVGTFSCDCGFVYVRTGPDVTEESRYKIGKIKQFGHVWEAKLKELVEKGLSLRQTAKMIGADPKTVKKYAAKLGLETYWKKRSSREIIHAKGNSITAADKKDYYRQEWLKLMNHYPDKSKTELRQLNKAVYAWLYRNDKEWLKFNSPEPIYRYKNTRVDWDKRDREILAKVKSVVEEMLNSTEKPERITISLIGSKLGIRALLEKHLDKLPLTNQYLDSVKESRRDFQLRRIKWAVQELEQEGQEPKLWKVLRKAGIRKEYIGILENEILEIIKRG</sequence>
<name>D3T4G4_THEIA</name>
<evidence type="ECO:0000313" key="4">
    <source>
        <dbReference type="Proteomes" id="UP000001552"/>
    </source>
</evidence>
<dbReference type="Pfam" id="PF15978">
    <property type="entry name" value="TnsD"/>
    <property type="match status" value="1"/>
</dbReference>
<dbReference type="Pfam" id="PF06527">
    <property type="entry name" value="TniQ"/>
    <property type="match status" value="1"/>
</dbReference>
<feature type="domain" description="TniQ" evidence="1">
    <location>
        <begin position="6"/>
        <end position="163"/>
    </location>
</feature>
<proteinExistence type="predicted"/>
<reference evidence="3" key="1">
    <citation type="submission" date="2010-02" db="EMBL/GenBank/DDBJ databases">
        <title>Complete sequence of Thermoanaerobacter italicus Ab9.</title>
        <authorList>
            <consortium name="US DOE Joint Genome Institute"/>
            <person name="Lucas S."/>
            <person name="Copeland A."/>
            <person name="Lapidus A."/>
            <person name="Cheng J.-F."/>
            <person name="Bruce D."/>
            <person name="Goodwin L."/>
            <person name="Pitluck S."/>
            <person name="Chertkov O."/>
            <person name="Detter J.C."/>
            <person name="Han C."/>
            <person name="Tapia R."/>
            <person name="Land M."/>
            <person name="Hauser L."/>
            <person name="Kyrpides N."/>
            <person name="Mikhailova N."/>
            <person name="Hemme C.L."/>
            <person name="Woyke T."/>
        </authorList>
    </citation>
    <scope>NUCLEOTIDE SEQUENCE [LARGE SCALE GENOMIC DNA]</scope>
    <source>
        <strain evidence="3">Ab9</strain>
    </source>
</reference>
<dbReference type="HOGENOM" id="CLU_033785_1_0_9"/>
<evidence type="ECO:0000313" key="3">
    <source>
        <dbReference type="EMBL" id="ADD03116.1"/>
    </source>
</evidence>
<evidence type="ECO:0000259" key="1">
    <source>
        <dbReference type="Pfam" id="PF06527"/>
    </source>
</evidence>
<protein>
    <submittedName>
        <fullName evidence="3">Tn7-like transposition protein D</fullName>
    </submittedName>
</protein>
<gene>
    <name evidence="3" type="ordered locus">Thit_1874</name>
</gene>
<keyword evidence="4" id="KW-1185">Reference proteome</keyword>
<evidence type="ECO:0000259" key="2">
    <source>
        <dbReference type="Pfam" id="PF15978"/>
    </source>
</evidence>
<dbReference type="eggNOG" id="COG3677">
    <property type="taxonomic scope" value="Bacteria"/>
</dbReference>
<dbReference type="InterPro" id="IPR009492">
    <property type="entry name" value="TniQ"/>
</dbReference>